<protein>
    <submittedName>
        <fullName evidence="1">Uncharacterized protein</fullName>
    </submittedName>
</protein>
<keyword evidence="2" id="KW-1185">Reference proteome</keyword>
<evidence type="ECO:0000313" key="2">
    <source>
        <dbReference type="Proteomes" id="UP001057868"/>
    </source>
</evidence>
<accession>A0A9W6DBX9</accession>
<dbReference type="EMBL" id="BQXY01000005">
    <property type="protein sequence ID" value="GKU26416.1"/>
    <property type="molecule type" value="Genomic_DNA"/>
</dbReference>
<sequence>MSKVFMLILYSGVKFKVAIDHKPIEATVKIRERIKFEILVK</sequence>
<name>A0A9W6DBX9_9CLOT</name>
<gene>
    <name evidence="1" type="ORF">CFOLD11_32430</name>
</gene>
<dbReference type="AlphaFoldDB" id="A0A9W6DBX9"/>
<dbReference type="Proteomes" id="UP001057868">
    <property type="component" value="Unassembled WGS sequence"/>
</dbReference>
<reference evidence="1" key="1">
    <citation type="journal article" date="2023" name="Int. J. Syst. Evol. Microbiol.">
        <title>&lt;i&gt;Clostridium folliculivorans&lt;/i&gt; sp. nov., isolated from soil samples of an organic paddy in Japan.</title>
        <authorList>
            <person name="Tazawa J."/>
            <person name="Kobayashi H."/>
            <person name="Tanizawa Y."/>
            <person name="Uchino A."/>
            <person name="Tanaka F."/>
            <person name="Urashima Y."/>
            <person name="Miura S."/>
            <person name="Sakamoto M."/>
            <person name="Ohkuma M."/>
            <person name="Tohno M."/>
        </authorList>
    </citation>
    <scope>NUCLEOTIDE SEQUENCE</scope>
    <source>
        <strain evidence="1">D1-1</strain>
    </source>
</reference>
<organism evidence="1 2">
    <name type="scientific">Clostridium folliculivorans</name>
    <dbReference type="NCBI Taxonomy" id="2886038"/>
    <lineage>
        <taxon>Bacteria</taxon>
        <taxon>Bacillati</taxon>
        <taxon>Bacillota</taxon>
        <taxon>Clostridia</taxon>
        <taxon>Eubacteriales</taxon>
        <taxon>Clostridiaceae</taxon>
        <taxon>Clostridium</taxon>
    </lineage>
</organism>
<proteinExistence type="predicted"/>
<evidence type="ECO:0000313" key="1">
    <source>
        <dbReference type="EMBL" id="GKU26416.1"/>
    </source>
</evidence>
<dbReference type="RefSeq" id="WP_261853369.1">
    <property type="nucleotide sequence ID" value="NZ_BQXY01000005.1"/>
</dbReference>
<comment type="caution">
    <text evidence="1">The sequence shown here is derived from an EMBL/GenBank/DDBJ whole genome shotgun (WGS) entry which is preliminary data.</text>
</comment>